<feature type="region of interest" description="Disordered" evidence="1">
    <location>
        <begin position="42"/>
        <end position="78"/>
    </location>
</feature>
<sequence length="125" mass="13640">MEDLTKTRPAKVASDSAVTKLSVFTQLDFTPRQDSQNVGALPELASAKPGANSGLFRRTPEPRLNRDERNSTGQSAHQRAVFWPVKPYNIRSILSRATAARFLESRAGAVADLHRLPGQAEITGV</sequence>
<organism evidence="2 3">
    <name type="scientific">Coccidioides immitis H538.4</name>
    <dbReference type="NCBI Taxonomy" id="396776"/>
    <lineage>
        <taxon>Eukaryota</taxon>
        <taxon>Fungi</taxon>
        <taxon>Dikarya</taxon>
        <taxon>Ascomycota</taxon>
        <taxon>Pezizomycotina</taxon>
        <taxon>Eurotiomycetes</taxon>
        <taxon>Eurotiomycetidae</taxon>
        <taxon>Onygenales</taxon>
        <taxon>Onygenaceae</taxon>
        <taxon>Coccidioides</taxon>
    </lineage>
</organism>
<dbReference type="AlphaFoldDB" id="A0A0J8S612"/>
<evidence type="ECO:0000256" key="1">
    <source>
        <dbReference type="SAM" id="MobiDB-lite"/>
    </source>
</evidence>
<protein>
    <submittedName>
        <fullName evidence="2">Uncharacterized protein</fullName>
    </submittedName>
</protein>
<reference evidence="3" key="1">
    <citation type="journal article" date="2010" name="Genome Res.">
        <title>Population genomic sequencing of Coccidioides fungi reveals recent hybridization and transposon control.</title>
        <authorList>
            <person name="Neafsey D.E."/>
            <person name="Barker B.M."/>
            <person name="Sharpton T.J."/>
            <person name="Stajich J.E."/>
            <person name="Park D.J."/>
            <person name="Whiston E."/>
            <person name="Hung C.-Y."/>
            <person name="McMahan C."/>
            <person name="White J."/>
            <person name="Sykes S."/>
            <person name="Heiman D."/>
            <person name="Young S."/>
            <person name="Zeng Q."/>
            <person name="Abouelleil A."/>
            <person name="Aftuck L."/>
            <person name="Bessette D."/>
            <person name="Brown A."/>
            <person name="FitzGerald M."/>
            <person name="Lui A."/>
            <person name="Macdonald J.P."/>
            <person name="Priest M."/>
            <person name="Orbach M.J."/>
            <person name="Galgiani J.N."/>
            <person name="Kirkland T.N."/>
            <person name="Cole G.T."/>
            <person name="Birren B.W."/>
            <person name="Henn M.R."/>
            <person name="Taylor J.W."/>
            <person name="Rounsley S.D."/>
        </authorList>
    </citation>
    <scope>NUCLEOTIDE SEQUENCE [LARGE SCALE GENOMIC DNA]</scope>
    <source>
        <strain evidence="3">H538.4</strain>
    </source>
</reference>
<gene>
    <name evidence="2" type="ORF">CIHG_10425</name>
</gene>
<name>A0A0J8S612_COCIT</name>
<dbReference type="EMBL" id="DS017104">
    <property type="protein sequence ID" value="KMU92612.1"/>
    <property type="molecule type" value="Genomic_DNA"/>
</dbReference>
<proteinExistence type="predicted"/>
<feature type="compositionally biased region" description="Basic and acidic residues" evidence="1">
    <location>
        <begin position="58"/>
        <end position="70"/>
    </location>
</feature>
<dbReference type="Proteomes" id="UP000054563">
    <property type="component" value="Unassembled WGS sequence"/>
</dbReference>
<dbReference type="VEuPathDB" id="FungiDB:CIHG_10425"/>
<accession>A0A0J8S612</accession>
<evidence type="ECO:0000313" key="3">
    <source>
        <dbReference type="Proteomes" id="UP000054563"/>
    </source>
</evidence>
<evidence type="ECO:0000313" key="2">
    <source>
        <dbReference type="EMBL" id="KMU92612.1"/>
    </source>
</evidence>